<evidence type="ECO:0000256" key="6">
    <source>
        <dbReference type="ARBA" id="ARBA00022840"/>
    </source>
</evidence>
<dbReference type="FunFam" id="3.30.200.20:FF:000206">
    <property type="entry name" value="Serine/threonine-protein kinase Ssp1"/>
    <property type="match status" value="1"/>
</dbReference>
<dbReference type="PROSITE" id="PS00107">
    <property type="entry name" value="PROTEIN_KINASE_ATP"/>
    <property type="match status" value="1"/>
</dbReference>
<dbReference type="RefSeq" id="XP_010702644.1">
    <property type="nucleotide sequence ID" value="XM_010704342.1"/>
</dbReference>
<evidence type="ECO:0000256" key="9">
    <source>
        <dbReference type="PROSITE-ProRule" id="PRU10141"/>
    </source>
</evidence>
<feature type="region of interest" description="Disordered" evidence="10">
    <location>
        <begin position="972"/>
        <end position="995"/>
    </location>
</feature>
<feature type="compositionally biased region" description="Basic and acidic residues" evidence="10">
    <location>
        <begin position="981"/>
        <end position="993"/>
    </location>
</feature>
<dbReference type="GO" id="GO:0005737">
    <property type="term" value="C:cytoplasm"/>
    <property type="evidence" value="ECO:0007669"/>
    <property type="project" value="TreeGrafter"/>
</dbReference>
<dbReference type="GO" id="GO:0035556">
    <property type="term" value="P:intracellular signal transduction"/>
    <property type="evidence" value="ECO:0007669"/>
    <property type="project" value="TreeGrafter"/>
</dbReference>
<evidence type="ECO:0000313" key="13">
    <source>
        <dbReference type="Proteomes" id="UP000063063"/>
    </source>
</evidence>
<dbReference type="InterPro" id="IPR000719">
    <property type="entry name" value="Prot_kinase_dom"/>
</dbReference>
<dbReference type="PROSITE" id="PS50011">
    <property type="entry name" value="PROTEIN_KINASE_DOM"/>
    <property type="match status" value="1"/>
</dbReference>
<keyword evidence="13" id="KW-1185">Reference proteome</keyword>
<feature type="region of interest" description="Disordered" evidence="10">
    <location>
        <begin position="901"/>
        <end position="941"/>
    </location>
</feature>
<evidence type="ECO:0000256" key="2">
    <source>
        <dbReference type="ARBA" id="ARBA00022527"/>
    </source>
</evidence>
<dbReference type="PROSITE" id="PS00108">
    <property type="entry name" value="PROTEIN_KINASE_ST"/>
    <property type="match status" value="1"/>
</dbReference>
<dbReference type="InterPro" id="IPR017441">
    <property type="entry name" value="Protein_kinase_ATP_BS"/>
</dbReference>
<feature type="domain" description="Protein kinase" evidence="11">
    <location>
        <begin position="241"/>
        <end position="606"/>
    </location>
</feature>
<dbReference type="SUPFAM" id="SSF56112">
    <property type="entry name" value="Protein kinase-like (PK-like)"/>
    <property type="match status" value="1"/>
</dbReference>
<keyword evidence="5 12" id="KW-0418">Kinase</keyword>
<dbReference type="InterPro" id="IPR011009">
    <property type="entry name" value="Kinase-like_dom_sf"/>
</dbReference>
<feature type="compositionally biased region" description="Polar residues" evidence="10">
    <location>
        <begin position="924"/>
        <end position="938"/>
    </location>
</feature>
<evidence type="ECO:0000256" key="1">
    <source>
        <dbReference type="ARBA" id="ARBA00012513"/>
    </source>
</evidence>
<dbReference type="InterPro" id="IPR001245">
    <property type="entry name" value="Ser-Thr/Tyr_kinase_cat_dom"/>
</dbReference>
<dbReference type="Gene3D" id="3.30.200.20">
    <property type="entry name" value="Phosphorylase Kinase, domain 1"/>
    <property type="match status" value="1"/>
</dbReference>
<keyword evidence="3 12" id="KW-0808">Transferase</keyword>
<evidence type="ECO:0000259" key="11">
    <source>
        <dbReference type="PROSITE" id="PS50011"/>
    </source>
</evidence>
<protein>
    <recommendedName>
        <fullName evidence="1">non-specific serine/threonine protein kinase</fullName>
        <ecNumber evidence="1">2.7.11.1</ecNumber>
    </recommendedName>
</protein>
<evidence type="ECO:0000256" key="3">
    <source>
        <dbReference type="ARBA" id="ARBA00022679"/>
    </source>
</evidence>
<feature type="compositionally biased region" description="Low complexity" evidence="10">
    <location>
        <begin position="475"/>
        <end position="487"/>
    </location>
</feature>
<feature type="region of interest" description="Disordered" evidence="10">
    <location>
        <begin position="822"/>
        <end position="858"/>
    </location>
</feature>
<proteinExistence type="predicted"/>
<dbReference type="SMART" id="SM00220">
    <property type="entry name" value="S_TKc"/>
    <property type="match status" value="1"/>
</dbReference>
<dbReference type="VEuPathDB" id="TriTrypDB:LPMP_342180"/>
<dbReference type="PANTHER" id="PTHR24346">
    <property type="entry name" value="MAP/MICROTUBULE AFFINITY-REGULATING KINASE"/>
    <property type="match status" value="1"/>
</dbReference>
<feature type="compositionally biased region" description="Polar residues" evidence="10">
    <location>
        <begin position="1051"/>
        <end position="1063"/>
    </location>
</feature>
<evidence type="ECO:0000256" key="10">
    <source>
        <dbReference type="SAM" id="MobiDB-lite"/>
    </source>
</evidence>
<evidence type="ECO:0000313" key="12">
    <source>
        <dbReference type="EMBL" id="AIO01844.1"/>
    </source>
</evidence>
<feature type="compositionally biased region" description="Basic and acidic residues" evidence="10">
    <location>
        <begin position="457"/>
        <end position="472"/>
    </location>
</feature>
<dbReference type="AlphaFoldDB" id="A0A088S0R0"/>
<dbReference type="Gene3D" id="1.10.510.10">
    <property type="entry name" value="Transferase(Phosphotransferase) domain 1"/>
    <property type="match status" value="1"/>
</dbReference>
<dbReference type="eggNOG" id="KOG0585">
    <property type="taxonomic scope" value="Eukaryota"/>
</dbReference>
<keyword evidence="4 9" id="KW-0547">Nucleotide-binding</keyword>
<evidence type="ECO:0000256" key="8">
    <source>
        <dbReference type="ARBA" id="ARBA00048679"/>
    </source>
</evidence>
<dbReference type="EC" id="2.7.11.1" evidence="1"/>
<dbReference type="GO" id="GO:0106310">
    <property type="term" value="F:protein serine kinase activity"/>
    <property type="evidence" value="ECO:0007669"/>
    <property type="project" value="RHEA"/>
</dbReference>
<dbReference type="Pfam" id="PF00069">
    <property type="entry name" value="Pkinase"/>
    <property type="match status" value="1"/>
</dbReference>
<dbReference type="Pfam" id="PF07714">
    <property type="entry name" value="PK_Tyr_Ser-Thr"/>
    <property type="match status" value="1"/>
</dbReference>
<evidence type="ECO:0000256" key="7">
    <source>
        <dbReference type="ARBA" id="ARBA00047899"/>
    </source>
</evidence>
<evidence type="ECO:0000256" key="4">
    <source>
        <dbReference type="ARBA" id="ARBA00022741"/>
    </source>
</evidence>
<dbReference type="GO" id="GO:0005524">
    <property type="term" value="F:ATP binding"/>
    <property type="evidence" value="ECO:0007669"/>
    <property type="project" value="UniProtKB-UniRule"/>
</dbReference>
<dbReference type="CDD" id="cd14008">
    <property type="entry name" value="STKc_LKB1_CaMKK"/>
    <property type="match status" value="1"/>
</dbReference>
<dbReference type="EMBL" id="CP009403">
    <property type="protein sequence ID" value="AIO01844.1"/>
    <property type="molecule type" value="Genomic_DNA"/>
</dbReference>
<comment type="catalytic activity">
    <reaction evidence="8">
        <text>L-seryl-[protein] + ATP = O-phospho-L-seryl-[protein] + ADP + H(+)</text>
        <dbReference type="Rhea" id="RHEA:17989"/>
        <dbReference type="Rhea" id="RHEA-COMP:9863"/>
        <dbReference type="Rhea" id="RHEA-COMP:11604"/>
        <dbReference type="ChEBI" id="CHEBI:15378"/>
        <dbReference type="ChEBI" id="CHEBI:29999"/>
        <dbReference type="ChEBI" id="CHEBI:30616"/>
        <dbReference type="ChEBI" id="CHEBI:83421"/>
        <dbReference type="ChEBI" id="CHEBI:456216"/>
        <dbReference type="EC" id="2.7.11.1"/>
    </reaction>
</comment>
<dbReference type="GO" id="GO:0004674">
    <property type="term" value="F:protein serine/threonine kinase activity"/>
    <property type="evidence" value="ECO:0007669"/>
    <property type="project" value="UniProtKB-KW"/>
</dbReference>
<evidence type="ECO:0000256" key="5">
    <source>
        <dbReference type="ARBA" id="ARBA00022777"/>
    </source>
</evidence>
<name>A0A088S0R0_LEIPA</name>
<organism evidence="12 13">
    <name type="scientific">Leishmania panamensis</name>
    <dbReference type="NCBI Taxonomy" id="5679"/>
    <lineage>
        <taxon>Eukaryota</taxon>
        <taxon>Discoba</taxon>
        <taxon>Euglenozoa</taxon>
        <taxon>Kinetoplastea</taxon>
        <taxon>Metakinetoplastina</taxon>
        <taxon>Trypanosomatida</taxon>
        <taxon>Trypanosomatidae</taxon>
        <taxon>Leishmaniinae</taxon>
        <taxon>Leishmania</taxon>
        <taxon>Leishmania guyanensis species complex</taxon>
    </lineage>
</organism>
<dbReference type="GeneID" id="22578723"/>
<dbReference type="PANTHER" id="PTHR24346:SF77">
    <property type="entry name" value="SERINE THREONINE PROTEIN KINASE"/>
    <property type="match status" value="1"/>
</dbReference>
<feature type="region of interest" description="Disordered" evidence="10">
    <location>
        <begin position="1043"/>
        <end position="1064"/>
    </location>
</feature>
<comment type="catalytic activity">
    <reaction evidence="7">
        <text>L-threonyl-[protein] + ATP = O-phospho-L-threonyl-[protein] + ADP + H(+)</text>
        <dbReference type="Rhea" id="RHEA:46608"/>
        <dbReference type="Rhea" id="RHEA-COMP:11060"/>
        <dbReference type="Rhea" id="RHEA-COMP:11605"/>
        <dbReference type="ChEBI" id="CHEBI:15378"/>
        <dbReference type="ChEBI" id="CHEBI:30013"/>
        <dbReference type="ChEBI" id="CHEBI:30616"/>
        <dbReference type="ChEBI" id="CHEBI:61977"/>
        <dbReference type="ChEBI" id="CHEBI:456216"/>
        <dbReference type="EC" id="2.7.11.1"/>
    </reaction>
</comment>
<dbReference type="KEGG" id="lpan:LPMP_342180"/>
<keyword evidence="6 9" id="KW-0067">ATP-binding</keyword>
<keyword evidence="2" id="KW-0723">Serine/threonine-protein kinase</keyword>
<accession>A0A088S0R0</accession>
<feature type="compositionally biased region" description="Polar residues" evidence="10">
    <location>
        <begin position="832"/>
        <end position="847"/>
    </location>
</feature>
<dbReference type="Proteomes" id="UP000063063">
    <property type="component" value="Chromosome 34"/>
</dbReference>
<sequence>MSKTRGKVDDHVKSASPAITKAATSFPNAADTTVAASKMSDSSRDGHNPLIDDLFNDLGQNFSIDDFCGIGYLHGKSISNNDSFASFDPELRRASEESETSSRSSPRTRQFKAAAEIICQVSQHFVHAMRMHELDTFFCPASGENTADALRRQLRTKNQQEVETVVVTLVELLETVRKEGSHVAPLAGALSELDGIGRSRAFSTSMISGMSTASLMRPPVYETNQLDMAYDQQGNRMINCYRVIANLGRGAYGKVKLGIDTNTDQMVAIKMIDKKFLKKKIGGLGANNQEAALKREIAIMKKVRHRNCVSLYEVIDDPDSHMLYLIMEYVPNGPVVRLKPHKLGSTALKSIEAGIPLSGEACNKVLMRCAVRQSATGGSEPLTDAEIASNPTVFFCKPLSQHICALYLRQLVSGLRYMHKRNLVHHDIKPDNILLGTDHQVFLTDFGVSEILSTRQEMKDAVESNHNSKSDDGSSDYSSRSLGSDSTGGDRKGDGGGSKPRLGGGTLLFTAPELFDGSVNQHSLDPHLTDVWALGATLYCMLVGMPPFFGNSYAEVRTNVLTQAYPWCGKTMYETLLATEWRVVLNGLLAKDPTKRWSLTQLKSFLDQESFQDTMRQSAFHEASLGTRSSTCLDGDTFLSSSTAQRTTGLVMPLSDATPVVAPRPSPECLPMANGSNIPFPPHVVPSSARVSALPVEPGGASHSFLRDFSVSEQEVRDATRTVKVEVRRQSIVLSAPARAIVCSYVKSIRAGMQGRSSIQLSCSSPFGSIAYVGSPSSVKMHAGANKISKMSTSSGETEHVTQAPSVAAEVRFRHSSEAGPISATSLFYPPQRSSRISAGTTRTGKQSEGGGGGRALAGGSAEGCVMGRSAQPLDAAFSIVNLQSNAAEYSPTLSRMSSSASSRHSFLAQRAPGGHHAGREANNENGTLTRNSATPSGDTRVLGSGTADTASWFNAKVPSTVAQTMLPESVTPSLIDEGDDRQGVDDDGDSSRFSKFPGCKKTPCGTFLSDDRGFDQVTLTPGSRSAAPPLLNSVLYSATSGVGDSDSGGYRSTSPNPNTVSTPGALLAMPSEKSAFATRSPGWLGLRENRYPIQPLQHRLSEGKLVVPTLTAFEEVLTVARSERRATVNRK</sequence>
<feature type="binding site" evidence="9">
    <location>
        <position position="270"/>
    </location>
    <ligand>
        <name>ATP</name>
        <dbReference type="ChEBI" id="CHEBI:30616"/>
    </ligand>
</feature>
<dbReference type="OrthoDB" id="68483at2759"/>
<feature type="region of interest" description="Disordered" evidence="10">
    <location>
        <begin position="457"/>
        <end position="503"/>
    </location>
</feature>
<gene>
    <name evidence="12" type="ORF">LPMP_342180</name>
</gene>
<dbReference type="VEuPathDB" id="TriTrypDB:LPAL13_340027700"/>
<dbReference type="InterPro" id="IPR008271">
    <property type="entry name" value="Ser/Thr_kinase_AS"/>
</dbReference>
<reference evidence="12 13" key="1">
    <citation type="journal article" date="2015" name="Sci. Rep.">
        <title>The genome of Leishmania panamensis: insights into genomics of the L. (Viannia) subgenus.</title>
        <authorList>
            <person name="Llanes A."/>
            <person name="Restrepo C.M."/>
            <person name="Vecchio G.D."/>
            <person name="Anguizola F.J."/>
            <person name="Lleonart R."/>
        </authorList>
    </citation>
    <scope>NUCLEOTIDE SEQUENCE [LARGE SCALE GENOMIC DNA]</scope>
    <source>
        <strain evidence="12 13">MHOM/PA/94/PSC-1</strain>
    </source>
</reference>
<feature type="compositionally biased region" description="Gly residues" evidence="10">
    <location>
        <begin position="848"/>
        <end position="857"/>
    </location>
</feature>